<comment type="caution">
    <text evidence="1">The sequence shown here is derived from an EMBL/GenBank/DDBJ whole genome shotgun (WGS) entry which is preliminary data.</text>
</comment>
<dbReference type="Proteomes" id="UP000724584">
    <property type="component" value="Unassembled WGS sequence"/>
</dbReference>
<evidence type="ECO:0000313" key="1">
    <source>
        <dbReference type="EMBL" id="KAH6627865.1"/>
    </source>
</evidence>
<reference evidence="1 2" key="1">
    <citation type="journal article" date="2021" name="Nat. Commun.">
        <title>Genetic determinants of endophytism in the Arabidopsis root mycobiome.</title>
        <authorList>
            <person name="Mesny F."/>
            <person name="Miyauchi S."/>
            <person name="Thiergart T."/>
            <person name="Pickel B."/>
            <person name="Atanasova L."/>
            <person name="Karlsson M."/>
            <person name="Huettel B."/>
            <person name="Barry K.W."/>
            <person name="Haridas S."/>
            <person name="Chen C."/>
            <person name="Bauer D."/>
            <person name="Andreopoulos W."/>
            <person name="Pangilinan J."/>
            <person name="LaButti K."/>
            <person name="Riley R."/>
            <person name="Lipzen A."/>
            <person name="Clum A."/>
            <person name="Drula E."/>
            <person name="Henrissat B."/>
            <person name="Kohler A."/>
            <person name="Grigoriev I.V."/>
            <person name="Martin F.M."/>
            <person name="Hacquard S."/>
        </authorList>
    </citation>
    <scope>NUCLEOTIDE SEQUENCE [LARGE SCALE GENOMIC DNA]</scope>
    <source>
        <strain evidence="1 2">MPI-SDFR-AT-0079</strain>
    </source>
</reference>
<gene>
    <name evidence="1" type="ORF">F5144DRAFT_653394</name>
</gene>
<accession>A0ACB7P3W2</accession>
<sequence length="323" mass="36751">MAQSHRWAPVSPGDYDTFLGPIKSYGRFLMERGSWLEFQDLFVTADMVCEEKNSLTWAHILNTASLVESEKGHAEKAGPLIEEALRIRERLLPPDDMDLSDAYNNYGFMLLVESQEPQMMREAAKYFDMARLLDENTRMDTRSCTLDISIWERPMQCLGIMLRRNGSMRLGGTTQRKRTGEERTSWEVLVSVQEGKYEEAKALLQQCLEIQTRENATHAIVSATRMKLGLIAMASGKADQAILELEAARVISETNANGKGDHGDVARALRLLADAHRQRGDFEEAEKLHAEAEAIRRRVQGGRYHTLPDTYESYQLMVWSGYR</sequence>
<dbReference type="EMBL" id="JAGIZQ010000005">
    <property type="protein sequence ID" value="KAH6627865.1"/>
    <property type="molecule type" value="Genomic_DNA"/>
</dbReference>
<name>A0ACB7P3W2_9PEZI</name>
<keyword evidence="2" id="KW-1185">Reference proteome</keyword>
<proteinExistence type="predicted"/>
<organism evidence="1 2">
    <name type="scientific">Chaetomium tenue</name>
    <dbReference type="NCBI Taxonomy" id="1854479"/>
    <lineage>
        <taxon>Eukaryota</taxon>
        <taxon>Fungi</taxon>
        <taxon>Dikarya</taxon>
        <taxon>Ascomycota</taxon>
        <taxon>Pezizomycotina</taxon>
        <taxon>Sordariomycetes</taxon>
        <taxon>Sordariomycetidae</taxon>
        <taxon>Sordariales</taxon>
        <taxon>Chaetomiaceae</taxon>
        <taxon>Chaetomium</taxon>
    </lineage>
</organism>
<evidence type="ECO:0000313" key="2">
    <source>
        <dbReference type="Proteomes" id="UP000724584"/>
    </source>
</evidence>
<protein>
    <submittedName>
        <fullName evidence="1">Uncharacterized protein</fullName>
    </submittedName>
</protein>